<comment type="caution">
    <text evidence="4">The sequence shown here is derived from an EMBL/GenBank/DDBJ whole genome shotgun (WGS) entry which is preliminary data.</text>
</comment>
<reference evidence="4 5" key="1">
    <citation type="submission" date="2016-04" db="EMBL/GenBank/DDBJ databases">
        <title>The genome of Intoshia linei affirms orthonectids as highly simplified spiralians.</title>
        <authorList>
            <person name="Mikhailov K.V."/>
            <person name="Slusarev G.S."/>
            <person name="Nikitin M.A."/>
            <person name="Logacheva M.D."/>
            <person name="Penin A."/>
            <person name="Aleoshin V."/>
            <person name="Panchin Y.V."/>
        </authorList>
    </citation>
    <scope>NUCLEOTIDE SEQUENCE [LARGE SCALE GENOMIC DNA]</scope>
    <source>
        <strain evidence="4">Intl2013</strain>
        <tissue evidence="4">Whole animal</tissue>
    </source>
</reference>
<proteinExistence type="predicted"/>
<keyword evidence="2" id="KW-0479">Metal-binding</keyword>
<comment type="cofactor">
    <cofactor evidence="1">
        <name>a divalent metal cation</name>
        <dbReference type="ChEBI" id="CHEBI:60240"/>
    </cofactor>
</comment>
<sequence>MFRPYGVELNTKKMYDGKNKMNSLKKEVTVMTTQPHYGLFFQNFKSYLGYLKKLSIEETDEESDTRWGMILDSGYMGPDSDTLGLRKYVMNRPSLIEPVDVESHKELASIRGCVERFFGRLKISFSIFSLTYRYDISHFNVDFDICVLLTNEIISRTQLTDNDIIYDFGLISLHHANHLTNINIIMLHRISSIVQQTPMPRQSQTSINLNK</sequence>
<organism evidence="4 5">
    <name type="scientific">Intoshia linei</name>
    <dbReference type="NCBI Taxonomy" id="1819745"/>
    <lineage>
        <taxon>Eukaryota</taxon>
        <taxon>Metazoa</taxon>
        <taxon>Spiralia</taxon>
        <taxon>Lophotrochozoa</taxon>
        <taxon>Mesozoa</taxon>
        <taxon>Orthonectida</taxon>
        <taxon>Rhopaluridae</taxon>
        <taxon>Intoshia</taxon>
    </lineage>
</organism>
<keyword evidence="5" id="KW-1185">Reference proteome</keyword>
<dbReference type="Proteomes" id="UP000078046">
    <property type="component" value="Unassembled WGS sequence"/>
</dbReference>
<dbReference type="Pfam" id="PF13359">
    <property type="entry name" value="DDE_Tnp_4"/>
    <property type="match status" value="1"/>
</dbReference>
<evidence type="ECO:0000259" key="3">
    <source>
        <dbReference type="Pfam" id="PF13359"/>
    </source>
</evidence>
<feature type="domain" description="DDE Tnp4" evidence="3">
    <location>
        <begin position="91"/>
        <end position="151"/>
    </location>
</feature>
<dbReference type="EMBL" id="LWCA01000846">
    <property type="protein sequence ID" value="OAF66723.1"/>
    <property type="molecule type" value="Genomic_DNA"/>
</dbReference>
<dbReference type="InterPro" id="IPR027806">
    <property type="entry name" value="HARBI1_dom"/>
</dbReference>
<accession>A0A177AZC5</accession>
<evidence type="ECO:0000313" key="5">
    <source>
        <dbReference type="Proteomes" id="UP000078046"/>
    </source>
</evidence>
<name>A0A177AZC5_9BILA</name>
<protein>
    <recommendedName>
        <fullName evidence="3">DDE Tnp4 domain-containing protein</fullName>
    </recommendedName>
</protein>
<evidence type="ECO:0000256" key="2">
    <source>
        <dbReference type="ARBA" id="ARBA00022723"/>
    </source>
</evidence>
<evidence type="ECO:0000313" key="4">
    <source>
        <dbReference type="EMBL" id="OAF66723.1"/>
    </source>
</evidence>
<dbReference type="GO" id="GO:0046872">
    <property type="term" value="F:metal ion binding"/>
    <property type="evidence" value="ECO:0007669"/>
    <property type="project" value="UniProtKB-KW"/>
</dbReference>
<dbReference type="AlphaFoldDB" id="A0A177AZC5"/>
<gene>
    <name evidence="4" type="ORF">A3Q56_05543</name>
</gene>
<evidence type="ECO:0000256" key="1">
    <source>
        <dbReference type="ARBA" id="ARBA00001968"/>
    </source>
</evidence>